<organism evidence="2 3">
    <name type="scientific">Clavelina lepadiformis</name>
    <name type="common">Light-bulb sea squirt</name>
    <name type="synonym">Ascidia lepadiformis</name>
    <dbReference type="NCBI Taxonomy" id="159417"/>
    <lineage>
        <taxon>Eukaryota</taxon>
        <taxon>Metazoa</taxon>
        <taxon>Chordata</taxon>
        <taxon>Tunicata</taxon>
        <taxon>Ascidiacea</taxon>
        <taxon>Aplousobranchia</taxon>
        <taxon>Clavelinidae</taxon>
        <taxon>Clavelina</taxon>
    </lineage>
</organism>
<dbReference type="Proteomes" id="UP001642483">
    <property type="component" value="Unassembled WGS sequence"/>
</dbReference>
<accession>A0ABP0G9A5</accession>
<protein>
    <submittedName>
        <fullName evidence="2">Uncharacterized protein</fullName>
    </submittedName>
</protein>
<evidence type="ECO:0000313" key="2">
    <source>
        <dbReference type="EMBL" id="CAK8688367.1"/>
    </source>
</evidence>
<gene>
    <name evidence="2" type="ORF">CVLEPA_LOCUS20388</name>
</gene>
<sequence length="184" mass="21106">MIDQLVTTEDALFHGKNSTTKTKETHFTKLLQQNDIRAQCHRPNPARKQSSVLTTTTNRHQRKLASQKCDIFLAVHRSAKLRRSTRRRGKHADDTRLPLENNPNEDGIGAVVRGGQTLNVGPITRSETSPRKKRFESQEKNPETPTWWNHGEHERSTRRNEAGEKELFKRIDPLLPNVFSVNLA</sequence>
<name>A0ABP0G9A5_CLALP</name>
<comment type="caution">
    <text evidence="2">The sequence shown here is derived from an EMBL/GenBank/DDBJ whole genome shotgun (WGS) entry which is preliminary data.</text>
</comment>
<proteinExistence type="predicted"/>
<feature type="region of interest" description="Disordered" evidence="1">
    <location>
        <begin position="82"/>
        <end position="161"/>
    </location>
</feature>
<keyword evidence="3" id="KW-1185">Reference proteome</keyword>
<feature type="compositionally biased region" description="Basic and acidic residues" evidence="1">
    <location>
        <begin position="150"/>
        <end position="161"/>
    </location>
</feature>
<dbReference type="EMBL" id="CAWYQH010000108">
    <property type="protein sequence ID" value="CAK8688367.1"/>
    <property type="molecule type" value="Genomic_DNA"/>
</dbReference>
<evidence type="ECO:0000313" key="3">
    <source>
        <dbReference type="Proteomes" id="UP001642483"/>
    </source>
</evidence>
<reference evidence="2 3" key="1">
    <citation type="submission" date="2024-02" db="EMBL/GenBank/DDBJ databases">
        <authorList>
            <person name="Daric V."/>
            <person name="Darras S."/>
        </authorList>
    </citation>
    <scope>NUCLEOTIDE SEQUENCE [LARGE SCALE GENOMIC DNA]</scope>
</reference>
<evidence type="ECO:0000256" key="1">
    <source>
        <dbReference type="SAM" id="MobiDB-lite"/>
    </source>
</evidence>